<dbReference type="InterPro" id="IPR011050">
    <property type="entry name" value="Pectin_lyase_fold/virulence"/>
</dbReference>
<sequence length="516" mass="53900">MKSLSFLLLYCFVSVASLAQSIVYVTPSGGGNRSGNSWSNSLPGTQLASRVARAATGTQYWLAAGTYKPTTTTDRTASFSIATGVSVYGGFAGTETALDQRNYTINTTILSGDIGLPYDSGDGSDLPASQADNSYHVVFIQDADETTQLNGLTISGGVANLANGSTSYVLGEGVQANDIGKTGGGIQNISVKKCSTPSIINCTIEQNRASFGCGLYSSGAACATAASSRIINCLFRNNKAIGLGSGGAVYINSVRNLVIQACTFVNNSSFWGGGIFVFNCNPQLTNCTFNGNLAGSNNGGSGGALFVDAFNQDSSPSLYNCLFTNNQATGGGAVFTGSFLSGTSTPQFINCSFTQNKSLSAAGGALAIQDSVYSDGYTKSTSAYLPHPILKNCIIWDNFSYKNESISFGYNAFPTVKNSIVNGTFLTQEYAGAPAEYNLGNNLNADPLFADPDNGNFRLKPTSPALNAGDPTVTRLPATDLAGQARIQDGRVDMGAYELSVCKPTPCIPFTVQRRQ</sequence>
<comment type="subcellular location">
    <subcellularLocation>
        <location evidence="1">Cell envelope</location>
    </subcellularLocation>
    <subcellularLocation>
        <location evidence="2">Cell outer membrane</location>
    </subcellularLocation>
    <subcellularLocation>
        <location evidence="3">Secreted</location>
    </subcellularLocation>
</comment>
<evidence type="ECO:0000256" key="2">
    <source>
        <dbReference type="ARBA" id="ARBA00004442"/>
    </source>
</evidence>
<proteinExistence type="predicted"/>
<evidence type="ECO:0000313" key="9">
    <source>
        <dbReference type="EMBL" id="MCK8493958.1"/>
    </source>
</evidence>
<feature type="chain" id="PRO_5045287033" description="Right-handed parallel beta-helix repeat-containing protein" evidence="8">
    <location>
        <begin position="20"/>
        <end position="516"/>
    </location>
</feature>
<dbReference type="NCBIfam" id="NF041518">
    <property type="entry name" value="choice_anch_Q"/>
    <property type="match status" value="1"/>
</dbReference>
<dbReference type="EMBL" id="JALPRF010000003">
    <property type="protein sequence ID" value="MCK8493958.1"/>
    <property type="molecule type" value="Genomic_DNA"/>
</dbReference>
<dbReference type="Proteomes" id="UP001202180">
    <property type="component" value="Unassembled WGS sequence"/>
</dbReference>
<evidence type="ECO:0000256" key="1">
    <source>
        <dbReference type="ARBA" id="ARBA00004196"/>
    </source>
</evidence>
<evidence type="ECO:0000256" key="3">
    <source>
        <dbReference type="ARBA" id="ARBA00004613"/>
    </source>
</evidence>
<dbReference type="SUPFAM" id="SSF51126">
    <property type="entry name" value="Pectin lyase-like"/>
    <property type="match status" value="1"/>
</dbReference>
<dbReference type="InterPro" id="IPR059226">
    <property type="entry name" value="Choice_anch_Q_dom"/>
</dbReference>
<evidence type="ECO:0000256" key="5">
    <source>
        <dbReference type="ARBA" id="ARBA00022729"/>
    </source>
</evidence>
<dbReference type="InterPro" id="IPR012334">
    <property type="entry name" value="Pectin_lyas_fold"/>
</dbReference>
<organism evidence="9 10">
    <name type="scientific">Spirosoma liriopis</name>
    <dbReference type="NCBI Taxonomy" id="2937440"/>
    <lineage>
        <taxon>Bacteria</taxon>
        <taxon>Pseudomonadati</taxon>
        <taxon>Bacteroidota</taxon>
        <taxon>Cytophagia</taxon>
        <taxon>Cytophagales</taxon>
        <taxon>Cytophagaceae</taxon>
        <taxon>Spirosoma</taxon>
    </lineage>
</organism>
<keyword evidence="6" id="KW-0472">Membrane</keyword>
<evidence type="ECO:0000256" key="6">
    <source>
        <dbReference type="ARBA" id="ARBA00023136"/>
    </source>
</evidence>
<evidence type="ECO:0000256" key="8">
    <source>
        <dbReference type="SAM" id="SignalP"/>
    </source>
</evidence>
<reference evidence="9 10" key="1">
    <citation type="submission" date="2022-04" db="EMBL/GenBank/DDBJ databases">
        <title>Spirosoma sp. strain RP8 genome sequencing and assembly.</title>
        <authorList>
            <person name="Jung Y."/>
        </authorList>
    </citation>
    <scope>NUCLEOTIDE SEQUENCE [LARGE SCALE GENOMIC DNA]</scope>
    <source>
        <strain evidence="9 10">RP8</strain>
    </source>
</reference>
<keyword evidence="5 8" id="KW-0732">Signal</keyword>
<dbReference type="RefSeq" id="WP_248478570.1">
    <property type="nucleotide sequence ID" value="NZ_JALPRF010000003.1"/>
</dbReference>
<evidence type="ECO:0000256" key="7">
    <source>
        <dbReference type="ARBA" id="ARBA00023237"/>
    </source>
</evidence>
<gene>
    <name evidence="9" type="ORF">M0L20_18980</name>
</gene>
<dbReference type="Gene3D" id="2.160.20.10">
    <property type="entry name" value="Single-stranded right-handed beta-helix, Pectin lyase-like"/>
    <property type="match status" value="1"/>
</dbReference>
<name>A0ABT0HQN9_9BACT</name>
<evidence type="ECO:0000313" key="10">
    <source>
        <dbReference type="Proteomes" id="UP001202180"/>
    </source>
</evidence>
<keyword evidence="10" id="KW-1185">Reference proteome</keyword>
<dbReference type="Pfam" id="PF02415">
    <property type="entry name" value="Chlam_PMP"/>
    <property type="match status" value="1"/>
</dbReference>
<keyword evidence="4" id="KW-0964">Secreted</keyword>
<dbReference type="InterPro" id="IPR003368">
    <property type="entry name" value="POMP_repeat"/>
</dbReference>
<protein>
    <recommendedName>
        <fullName evidence="11">Right-handed parallel beta-helix repeat-containing protein</fullName>
    </recommendedName>
</protein>
<comment type="caution">
    <text evidence="9">The sequence shown here is derived from an EMBL/GenBank/DDBJ whole genome shotgun (WGS) entry which is preliminary data.</text>
</comment>
<accession>A0ABT0HQN9</accession>
<evidence type="ECO:0008006" key="11">
    <source>
        <dbReference type="Google" id="ProtNLM"/>
    </source>
</evidence>
<feature type="signal peptide" evidence="8">
    <location>
        <begin position="1"/>
        <end position="19"/>
    </location>
</feature>
<keyword evidence="7" id="KW-0998">Cell outer membrane</keyword>
<evidence type="ECO:0000256" key="4">
    <source>
        <dbReference type="ARBA" id="ARBA00022525"/>
    </source>
</evidence>